<dbReference type="AlphaFoldDB" id="A0AAE1TJ67"/>
<proteinExistence type="predicted"/>
<organism evidence="1 2">
    <name type="scientific">Acacia crassicarpa</name>
    <name type="common">northern wattle</name>
    <dbReference type="NCBI Taxonomy" id="499986"/>
    <lineage>
        <taxon>Eukaryota</taxon>
        <taxon>Viridiplantae</taxon>
        <taxon>Streptophyta</taxon>
        <taxon>Embryophyta</taxon>
        <taxon>Tracheophyta</taxon>
        <taxon>Spermatophyta</taxon>
        <taxon>Magnoliopsida</taxon>
        <taxon>eudicotyledons</taxon>
        <taxon>Gunneridae</taxon>
        <taxon>Pentapetalae</taxon>
        <taxon>rosids</taxon>
        <taxon>fabids</taxon>
        <taxon>Fabales</taxon>
        <taxon>Fabaceae</taxon>
        <taxon>Caesalpinioideae</taxon>
        <taxon>mimosoid clade</taxon>
        <taxon>Acacieae</taxon>
        <taxon>Acacia</taxon>
    </lineage>
</organism>
<sequence>MPYCDVGTNQATDDAHLNNEIKIFYRTYGHGPTKVLLIIGLAGMHDSWGPRIKGLTGTVLPNEDGSSDVDWSSADHGCRDDNESAGGIEVCACDDRGMGRSPVPTKKSAYT</sequence>
<protein>
    <submittedName>
        <fullName evidence="1">Uncharacterized protein</fullName>
    </submittedName>
</protein>
<evidence type="ECO:0000313" key="1">
    <source>
        <dbReference type="EMBL" id="KAK4285424.1"/>
    </source>
</evidence>
<accession>A0AAE1TJ67</accession>
<dbReference type="SUPFAM" id="SSF53474">
    <property type="entry name" value="alpha/beta-Hydrolases"/>
    <property type="match status" value="1"/>
</dbReference>
<reference evidence="1" key="1">
    <citation type="submission" date="2023-10" db="EMBL/GenBank/DDBJ databases">
        <title>Chromosome-level genome of the transformable northern wattle, Acacia crassicarpa.</title>
        <authorList>
            <person name="Massaro I."/>
            <person name="Sinha N.R."/>
            <person name="Poethig S."/>
            <person name="Leichty A.R."/>
        </authorList>
    </citation>
    <scope>NUCLEOTIDE SEQUENCE</scope>
    <source>
        <strain evidence="1">Acra3RX</strain>
        <tissue evidence="1">Leaf</tissue>
    </source>
</reference>
<comment type="caution">
    <text evidence="1">The sequence shown here is derived from an EMBL/GenBank/DDBJ whole genome shotgun (WGS) entry which is preliminary data.</text>
</comment>
<dbReference type="Gene3D" id="3.40.50.1820">
    <property type="entry name" value="alpha/beta hydrolase"/>
    <property type="match status" value="1"/>
</dbReference>
<evidence type="ECO:0000313" key="2">
    <source>
        <dbReference type="Proteomes" id="UP001293593"/>
    </source>
</evidence>
<dbReference type="Proteomes" id="UP001293593">
    <property type="component" value="Unassembled WGS sequence"/>
</dbReference>
<name>A0AAE1TJ67_9FABA</name>
<keyword evidence="2" id="KW-1185">Reference proteome</keyword>
<dbReference type="EMBL" id="JAWXYG010000001">
    <property type="protein sequence ID" value="KAK4285424.1"/>
    <property type="molecule type" value="Genomic_DNA"/>
</dbReference>
<gene>
    <name evidence="1" type="ORF">QN277_002124</name>
</gene>
<dbReference type="InterPro" id="IPR029058">
    <property type="entry name" value="AB_hydrolase_fold"/>
</dbReference>